<keyword evidence="8 14" id="KW-0378">Hydrolase</keyword>
<dbReference type="InterPro" id="IPR000642">
    <property type="entry name" value="Peptidase_M41"/>
</dbReference>
<dbReference type="InterPro" id="IPR003959">
    <property type="entry name" value="ATPase_AAA_core"/>
</dbReference>
<keyword evidence="11 14" id="KW-1133">Transmembrane helix</keyword>
<keyword evidence="13 14" id="KW-0472">Membrane</keyword>
<feature type="binding site" evidence="14">
    <location>
        <position position="435"/>
    </location>
    <ligand>
        <name>Zn(2+)</name>
        <dbReference type="ChEBI" id="CHEBI:29105"/>
        <note>catalytic</note>
    </ligand>
</feature>
<evidence type="ECO:0000256" key="11">
    <source>
        <dbReference type="ARBA" id="ARBA00022989"/>
    </source>
</evidence>
<evidence type="ECO:0000256" key="15">
    <source>
        <dbReference type="RuleBase" id="RU003651"/>
    </source>
</evidence>
<comment type="similarity">
    <text evidence="14">In the central section; belongs to the AAA ATPase family.</text>
</comment>
<dbReference type="Gene3D" id="1.20.58.760">
    <property type="entry name" value="Peptidase M41"/>
    <property type="match status" value="1"/>
</dbReference>
<keyword evidence="5 14" id="KW-0812">Transmembrane</keyword>
<name>A0ABQ2JEQ3_9SPHN</name>
<comment type="function">
    <text evidence="14">Acts as a processive, ATP-dependent zinc metallopeptidase for both cytoplasmic and membrane proteins. Plays a role in the quality control of integral membrane proteins.</text>
</comment>
<keyword evidence="9 14" id="KW-0862">Zinc</keyword>
<feature type="binding site" evidence="14">
    <location>
        <begin position="212"/>
        <end position="219"/>
    </location>
    <ligand>
        <name>ATP</name>
        <dbReference type="ChEBI" id="CHEBI:30616"/>
    </ligand>
</feature>
<keyword evidence="18" id="KW-1185">Reference proteome</keyword>
<evidence type="ECO:0000313" key="18">
    <source>
        <dbReference type="Proteomes" id="UP000605099"/>
    </source>
</evidence>
<evidence type="ECO:0000256" key="8">
    <source>
        <dbReference type="ARBA" id="ARBA00022801"/>
    </source>
</evidence>
<reference evidence="18" key="1">
    <citation type="journal article" date="2019" name="Int. J. Syst. Evol. Microbiol.">
        <title>The Global Catalogue of Microorganisms (GCM) 10K type strain sequencing project: providing services to taxonomists for standard genome sequencing and annotation.</title>
        <authorList>
            <consortium name="The Broad Institute Genomics Platform"/>
            <consortium name="The Broad Institute Genome Sequencing Center for Infectious Disease"/>
            <person name="Wu L."/>
            <person name="Ma J."/>
        </authorList>
    </citation>
    <scope>NUCLEOTIDE SEQUENCE [LARGE SCALE GENOMIC DNA]</scope>
    <source>
        <strain evidence="18">CGMCC 1.6784</strain>
    </source>
</reference>
<dbReference type="InterPro" id="IPR005936">
    <property type="entry name" value="FtsH"/>
</dbReference>
<dbReference type="PROSITE" id="PS00674">
    <property type="entry name" value="AAA"/>
    <property type="match status" value="1"/>
</dbReference>
<dbReference type="Gene3D" id="1.10.8.60">
    <property type="match status" value="1"/>
</dbReference>
<dbReference type="SUPFAM" id="SSF52540">
    <property type="entry name" value="P-loop containing nucleoside triphosphate hydrolases"/>
    <property type="match status" value="1"/>
</dbReference>
<evidence type="ECO:0000256" key="9">
    <source>
        <dbReference type="ARBA" id="ARBA00022833"/>
    </source>
</evidence>
<organism evidence="17 18">
    <name type="scientific">Novosphingobium indicum</name>
    <dbReference type="NCBI Taxonomy" id="462949"/>
    <lineage>
        <taxon>Bacteria</taxon>
        <taxon>Pseudomonadati</taxon>
        <taxon>Pseudomonadota</taxon>
        <taxon>Alphaproteobacteria</taxon>
        <taxon>Sphingomonadales</taxon>
        <taxon>Sphingomonadaceae</taxon>
        <taxon>Novosphingobium</taxon>
    </lineage>
</organism>
<dbReference type="EC" id="3.4.24.-" evidence="14"/>
<accession>A0ABQ2JEQ3</accession>
<feature type="domain" description="AAA+ ATPase" evidence="16">
    <location>
        <begin position="204"/>
        <end position="344"/>
    </location>
</feature>
<evidence type="ECO:0000256" key="14">
    <source>
        <dbReference type="HAMAP-Rule" id="MF_01458"/>
    </source>
</evidence>
<feature type="binding site" evidence="14">
    <location>
        <position position="439"/>
    </location>
    <ligand>
        <name>Zn(2+)</name>
        <dbReference type="ChEBI" id="CHEBI:29105"/>
        <note>catalytic</note>
    </ligand>
</feature>
<dbReference type="SUPFAM" id="SSF140990">
    <property type="entry name" value="FtsH protease domain-like"/>
    <property type="match status" value="1"/>
</dbReference>
<evidence type="ECO:0000256" key="1">
    <source>
        <dbReference type="ARBA" id="ARBA00004370"/>
    </source>
</evidence>
<dbReference type="EMBL" id="BMLK01000005">
    <property type="protein sequence ID" value="GGN46040.1"/>
    <property type="molecule type" value="Genomic_DNA"/>
</dbReference>
<comment type="caution">
    <text evidence="17">The sequence shown here is derived from an EMBL/GenBank/DDBJ whole genome shotgun (WGS) entry which is preliminary data.</text>
</comment>
<dbReference type="InterPro" id="IPR003593">
    <property type="entry name" value="AAA+_ATPase"/>
</dbReference>
<dbReference type="Pfam" id="PF00004">
    <property type="entry name" value="AAA"/>
    <property type="match status" value="1"/>
</dbReference>
<keyword evidence="7 14" id="KW-0547">Nucleotide-binding</keyword>
<feature type="binding site" evidence="14">
    <location>
        <position position="512"/>
    </location>
    <ligand>
        <name>Zn(2+)</name>
        <dbReference type="ChEBI" id="CHEBI:29105"/>
        <note>catalytic</note>
    </ligand>
</feature>
<keyword evidence="12 14" id="KW-0482">Metalloprotease</keyword>
<dbReference type="InterPro" id="IPR037219">
    <property type="entry name" value="Peptidase_M41-like"/>
</dbReference>
<feature type="transmembrane region" description="Helical" evidence="14">
    <location>
        <begin position="16"/>
        <end position="33"/>
    </location>
</feature>
<comment type="subunit">
    <text evidence="14">Homohexamer.</text>
</comment>
<evidence type="ECO:0000256" key="6">
    <source>
        <dbReference type="ARBA" id="ARBA00022723"/>
    </source>
</evidence>
<comment type="similarity">
    <text evidence="15">Belongs to the AAA ATPase family.</text>
</comment>
<comment type="subcellular location">
    <subcellularLocation>
        <location evidence="14">Cell membrane</location>
        <topology evidence="14">Multi-pass membrane protein</topology>
        <orientation evidence="14">Cytoplasmic side</orientation>
    </subcellularLocation>
    <subcellularLocation>
        <location evidence="1">Membrane</location>
    </subcellularLocation>
</comment>
<evidence type="ECO:0000259" key="16">
    <source>
        <dbReference type="SMART" id="SM00382"/>
    </source>
</evidence>
<dbReference type="InterPro" id="IPR003960">
    <property type="entry name" value="ATPase_AAA_CS"/>
</dbReference>
<dbReference type="InterPro" id="IPR027417">
    <property type="entry name" value="P-loop_NTPase"/>
</dbReference>
<evidence type="ECO:0000256" key="5">
    <source>
        <dbReference type="ARBA" id="ARBA00022692"/>
    </source>
</evidence>
<evidence type="ECO:0000256" key="2">
    <source>
        <dbReference type="ARBA" id="ARBA00010044"/>
    </source>
</evidence>
<evidence type="ECO:0000256" key="4">
    <source>
        <dbReference type="ARBA" id="ARBA00022670"/>
    </source>
</evidence>
<gene>
    <name evidence="14 17" type="primary">ftsH</name>
    <name evidence="17" type="ORF">GCM10011349_12730</name>
</gene>
<keyword evidence="10 14" id="KW-0067">ATP-binding</keyword>
<dbReference type="InterPro" id="IPR041569">
    <property type="entry name" value="AAA_lid_3"/>
</dbReference>
<evidence type="ECO:0000256" key="3">
    <source>
        <dbReference type="ARBA" id="ARBA00022475"/>
    </source>
</evidence>
<dbReference type="Gene3D" id="3.40.50.300">
    <property type="entry name" value="P-loop containing nucleotide triphosphate hydrolases"/>
    <property type="match status" value="1"/>
</dbReference>
<dbReference type="Pfam" id="PF06480">
    <property type="entry name" value="FtsH_ext"/>
    <property type="match status" value="1"/>
</dbReference>
<dbReference type="SMART" id="SM00382">
    <property type="entry name" value="AAA"/>
    <property type="match status" value="1"/>
</dbReference>
<comment type="similarity">
    <text evidence="2 14">In the C-terminal section; belongs to the peptidase M41 family.</text>
</comment>
<feature type="active site" evidence="14">
    <location>
        <position position="436"/>
    </location>
</feature>
<dbReference type="HAMAP" id="MF_01458">
    <property type="entry name" value="FtsH"/>
    <property type="match status" value="1"/>
</dbReference>
<dbReference type="RefSeq" id="WP_188818855.1">
    <property type="nucleotide sequence ID" value="NZ_BMLK01000005.1"/>
</dbReference>
<dbReference type="Pfam" id="PF01434">
    <property type="entry name" value="Peptidase_M41"/>
    <property type="match status" value="1"/>
</dbReference>
<keyword evidence="6 14" id="KW-0479">Metal-binding</keyword>
<evidence type="ECO:0000256" key="12">
    <source>
        <dbReference type="ARBA" id="ARBA00023049"/>
    </source>
</evidence>
<dbReference type="InterPro" id="IPR011546">
    <property type="entry name" value="Pept_M41_FtsH_extracell"/>
</dbReference>
<dbReference type="GO" id="GO:0008237">
    <property type="term" value="F:metallopeptidase activity"/>
    <property type="evidence" value="ECO:0007669"/>
    <property type="project" value="UniProtKB-KW"/>
</dbReference>
<sequence>MEQGDRKRKGLSQLDIVYIIVAFLLLVILQNYWTSSGHLKTIPFSEFQALVEKNAITDVVVGPTTITGAYKAAGQEANGKGKGAAETQHFSTIRVDPAIADELQKRGITYRGEEPPGFLSNLLSWILPTALLILAWMFLLRPMASGGHGGLMGIGRSRAKVYSEENVKATFADVAGVDEAKQELSEIIGFLRDPEKYGRLGARIPKGVLLVGPPGTGKTLLARAVAGEAHVPFFSITGSEFVEMFVGVGAARVRDLFEQARKQAPAILFIDELDALGRARGIDLPGGGHEEKEQTLNQLLAEMDGFDPSAGIIVLAATNRPEVLDPALLRAGRFDRQVLVDRPDRKGRVEILRVHMMRIRVESDLDIDTVAGLTPGFTGADLANLVNEAAVIATRRGAEATTLEDFTQAFERLVAGIEKKSRVLSPRERETVAHHEMGHALVAMSLPGTDPVQKVSIIPRGIAALGYTLQRPMEDRFLASRSELMNRMAALLGGRAAEDLIYQDVSTGAADDLQRATDIARSMVVRFGMTPELGQVAYEPETGSFLVGQTPLWRPKTYGDGTAEAIDEAVRKLIDDAFTTARGVLTRNQALLERSAKDLLAHETLGSAELEHLKKELMVAPMAGQQTEPALNAVSAS</sequence>
<dbReference type="Proteomes" id="UP000605099">
    <property type="component" value="Unassembled WGS sequence"/>
</dbReference>
<evidence type="ECO:0000313" key="17">
    <source>
        <dbReference type="EMBL" id="GGN46040.1"/>
    </source>
</evidence>
<dbReference type="PANTHER" id="PTHR23076">
    <property type="entry name" value="METALLOPROTEASE M41 FTSH"/>
    <property type="match status" value="1"/>
</dbReference>
<evidence type="ECO:0000256" key="7">
    <source>
        <dbReference type="ARBA" id="ARBA00022741"/>
    </source>
</evidence>
<dbReference type="NCBIfam" id="TIGR01241">
    <property type="entry name" value="FtsH_fam"/>
    <property type="match status" value="1"/>
</dbReference>
<feature type="transmembrane region" description="Helical" evidence="14">
    <location>
        <begin position="122"/>
        <end position="140"/>
    </location>
</feature>
<keyword evidence="3 14" id="KW-1003">Cell membrane</keyword>
<comment type="cofactor">
    <cofactor evidence="14">
        <name>Zn(2+)</name>
        <dbReference type="ChEBI" id="CHEBI:29105"/>
    </cofactor>
    <text evidence="14">Binds 1 zinc ion per subunit.</text>
</comment>
<dbReference type="Pfam" id="PF17862">
    <property type="entry name" value="AAA_lid_3"/>
    <property type="match status" value="1"/>
</dbReference>
<proteinExistence type="inferred from homology"/>
<dbReference type="CDD" id="cd19501">
    <property type="entry name" value="RecA-like_FtsH"/>
    <property type="match status" value="1"/>
</dbReference>
<evidence type="ECO:0000256" key="10">
    <source>
        <dbReference type="ARBA" id="ARBA00022840"/>
    </source>
</evidence>
<evidence type="ECO:0000256" key="13">
    <source>
        <dbReference type="ARBA" id="ARBA00023136"/>
    </source>
</evidence>
<dbReference type="PANTHER" id="PTHR23076:SF97">
    <property type="entry name" value="ATP-DEPENDENT ZINC METALLOPROTEASE YME1L1"/>
    <property type="match status" value="1"/>
</dbReference>
<dbReference type="Gene3D" id="3.30.720.210">
    <property type="match status" value="1"/>
</dbReference>
<keyword evidence="4 14" id="KW-0645">Protease</keyword>
<protein>
    <recommendedName>
        <fullName evidence="14">ATP-dependent zinc metalloprotease FtsH</fullName>
        <ecNumber evidence="14">3.4.24.-</ecNumber>
    </recommendedName>
</protein>